<name>W1VDP9_9ACTO</name>
<proteinExistence type="predicted"/>
<dbReference type="EMBL" id="AZLV01000789">
    <property type="protein sequence ID" value="ETJ03821.1"/>
    <property type="molecule type" value="Genomic_DNA"/>
</dbReference>
<sequence length="64" mass="6990">MRSLVDVVEVGVLVLVGEGLVRSNEAESYDSTDDDPQQAHECKSHGTWQLSPCAVNCQESPMNQ</sequence>
<dbReference type="Proteomes" id="UP000018852">
    <property type="component" value="Unassembled WGS sequence"/>
</dbReference>
<evidence type="ECO:0000256" key="1">
    <source>
        <dbReference type="SAM" id="MobiDB-lite"/>
    </source>
</evidence>
<organism evidence="2 3">
    <name type="scientific">Actinomyces urogenitalis DORA_12</name>
    <dbReference type="NCBI Taxonomy" id="1403939"/>
    <lineage>
        <taxon>Bacteria</taxon>
        <taxon>Bacillati</taxon>
        <taxon>Actinomycetota</taxon>
        <taxon>Actinomycetes</taxon>
        <taxon>Actinomycetales</taxon>
        <taxon>Actinomycetaceae</taxon>
        <taxon>Actinomyces</taxon>
    </lineage>
</organism>
<dbReference type="AlphaFoldDB" id="W1VDP9"/>
<protein>
    <submittedName>
        <fullName evidence="2">Uncharacterized protein</fullName>
    </submittedName>
</protein>
<comment type="caution">
    <text evidence="2">The sequence shown here is derived from an EMBL/GenBank/DDBJ whole genome shotgun (WGS) entry which is preliminary data.</text>
</comment>
<accession>W1VDP9</accession>
<evidence type="ECO:0000313" key="3">
    <source>
        <dbReference type="Proteomes" id="UP000018852"/>
    </source>
</evidence>
<evidence type="ECO:0000313" key="2">
    <source>
        <dbReference type="EMBL" id="ETJ03821.1"/>
    </source>
</evidence>
<feature type="region of interest" description="Disordered" evidence="1">
    <location>
        <begin position="23"/>
        <end position="43"/>
    </location>
</feature>
<feature type="compositionally biased region" description="Acidic residues" evidence="1">
    <location>
        <begin position="27"/>
        <end position="36"/>
    </location>
</feature>
<reference evidence="2 3" key="1">
    <citation type="submission" date="2013-12" db="EMBL/GenBank/DDBJ databases">
        <title>A Varibaculum cambriense genome reconstructed from a premature infant gut community with otherwise low bacterial novelty that shifts toward anaerobic metabolism during the third week of life.</title>
        <authorList>
            <person name="Brown C.T."/>
            <person name="Sharon I."/>
            <person name="Thomas B.C."/>
            <person name="Castelle C.J."/>
            <person name="Morowitz M.J."/>
            <person name="Banfield J.F."/>
        </authorList>
    </citation>
    <scope>NUCLEOTIDE SEQUENCE [LARGE SCALE GENOMIC DNA]</scope>
    <source>
        <strain evidence="3">DORA_12</strain>
    </source>
</reference>
<gene>
    <name evidence="2" type="ORF">Q605_AUC00789G0009</name>
</gene>